<dbReference type="Proteomes" id="UP000761264">
    <property type="component" value="Unassembled WGS sequence"/>
</dbReference>
<proteinExistence type="predicted"/>
<dbReference type="Gene3D" id="3.40.350.10">
    <property type="entry name" value="Creatinase/prolidase N-terminal domain"/>
    <property type="match status" value="1"/>
</dbReference>
<keyword evidence="2" id="KW-0031">Aminopeptidase</keyword>
<dbReference type="GO" id="GO:0004177">
    <property type="term" value="F:aminopeptidase activity"/>
    <property type="evidence" value="ECO:0007669"/>
    <property type="project" value="UniProtKB-KW"/>
</dbReference>
<accession>A0A967EVH7</accession>
<reference evidence="2" key="1">
    <citation type="submission" date="2020-03" db="EMBL/GenBank/DDBJ databases">
        <title>Genome of Pelagibius litoralis DSM 21314T.</title>
        <authorList>
            <person name="Wang G."/>
        </authorList>
    </citation>
    <scope>NUCLEOTIDE SEQUENCE</scope>
    <source>
        <strain evidence="2">DSM 21314</strain>
    </source>
</reference>
<keyword evidence="2" id="KW-0378">Hydrolase</keyword>
<dbReference type="Pfam" id="PF00557">
    <property type="entry name" value="Peptidase_M24"/>
    <property type="match status" value="1"/>
</dbReference>
<dbReference type="SUPFAM" id="SSF55920">
    <property type="entry name" value="Creatinase/aminopeptidase"/>
    <property type="match status" value="1"/>
</dbReference>
<evidence type="ECO:0000313" key="2">
    <source>
        <dbReference type="EMBL" id="NIA67864.1"/>
    </source>
</evidence>
<sequence>MRREGIAFVALTDRENILYVTDYQTLTWAYNARPLFVVIGQDDLLLVASRTDSRNIESCERGFVPAYYDGYLSEAVDTVLREISARDRTGRAATAIDYGQDMFGRGSLELIDGLRSRADGASLGSASDLIWRVRVVKSEYEAGLKRTAFQIVNSAFDAVIGEAHLGMTEFALYQRMQARIFMAGAERADPIAMAFGRGDFIYNRPPGPKALAAGDYIWTDFRSTYGGYPADRNRIARAGVPEPWECELYGKTREITVAVASGIRAGMTCGEVFASYERLWAGAGLGAPYGLLSRIGHGGGLGVTEPPSISRGNPEVIKAGMILHIEPKLERGGGVFQFEEIVYVTDSGIEFLSELAPAQIPVVDAHPV</sequence>
<keyword evidence="3" id="KW-1185">Reference proteome</keyword>
<organism evidence="2 3">
    <name type="scientific">Pelagibius litoralis</name>
    <dbReference type="NCBI Taxonomy" id="374515"/>
    <lineage>
        <taxon>Bacteria</taxon>
        <taxon>Pseudomonadati</taxon>
        <taxon>Pseudomonadota</taxon>
        <taxon>Alphaproteobacteria</taxon>
        <taxon>Rhodospirillales</taxon>
        <taxon>Rhodovibrionaceae</taxon>
        <taxon>Pelagibius</taxon>
    </lineage>
</organism>
<comment type="caution">
    <text evidence="2">The sequence shown here is derived from an EMBL/GenBank/DDBJ whole genome shotgun (WGS) entry which is preliminary data.</text>
</comment>
<dbReference type="InterPro" id="IPR050659">
    <property type="entry name" value="Peptidase_M24B"/>
</dbReference>
<protein>
    <submittedName>
        <fullName evidence="2">Aminopeptidase P family protein</fullName>
    </submittedName>
</protein>
<dbReference type="InterPro" id="IPR029149">
    <property type="entry name" value="Creatin/AminoP/Spt16_N"/>
</dbReference>
<dbReference type="InterPro" id="IPR036005">
    <property type="entry name" value="Creatinase/aminopeptidase-like"/>
</dbReference>
<dbReference type="InterPro" id="IPR000994">
    <property type="entry name" value="Pept_M24"/>
</dbReference>
<evidence type="ECO:0000259" key="1">
    <source>
        <dbReference type="Pfam" id="PF00557"/>
    </source>
</evidence>
<dbReference type="SUPFAM" id="SSF53092">
    <property type="entry name" value="Creatinase/prolidase N-terminal domain"/>
    <property type="match status" value="1"/>
</dbReference>
<dbReference type="EMBL" id="JAAQPH010000003">
    <property type="protein sequence ID" value="NIA67864.1"/>
    <property type="molecule type" value="Genomic_DNA"/>
</dbReference>
<dbReference type="Gene3D" id="3.90.230.10">
    <property type="entry name" value="Creatinase/methionine aminopeptidase superfamily"/>
    <property type="match status" value="1"/>
</dbReference>
<name>A0A967EVH7_9PROT</name>
<dbReference type="CDD" id="cd01066">
    <property type="entry name" value="APP_MetAP"/>
    <property type="match status" value="1"/>
</dbReference>
<dbReference type="AlphaFoldDB" id="A0A967EVH7"/>
<evidence type="ECO:0000313" key="3">
    <source>
        <dbReference type="Proteomes" id="UP000761264"/>
    </source>
</evidence>
<dbReference type="PANTHER" id="PTHR46112:SF2">
    <property type="entry name" value="XAA-PRO AMINOPEPTIDASE P-RELATED"/>
    <property type="match status" value="1"/>
</dbReference>
<dbReference type="PANTHER" id="PTHR46112">
    <property type="entry name" value="AMINOPEPTIDASE"/>
    <property type="match status" value="1"/>
</dbReference>
<feature type="domain" description="Peptidase M24" evidence="1">
    <location>
        <begin position="146"/>
        <end position="346"/>
    </location>
</feature>
<keyword evidence="2" id="KW-0645">Protease</keyword>
<gene>
    <name evidence="2" type="ORF">HBA54_04600</name>
</gene>